<evidence type="ECO:0000256" key="11">
    <source>
        <dbReference type="ARBA" id="ARBA00051312"/>
    </source>
</evidence>
<dbReference type="PANTHER" id="PTHR14217">
    <property type="entry name" value="INOSITOL-TETRAKISPHOSPHATE 1-KINASE"/>
    <property type="match status" value="1"/>
</dbReference>
<dbReference type="FunFam" id="3.30.1490.220:FF:000002">
    <property type="entry name" value="Inositol-tetrakisphosphate 1-kinase"/>
    <property type="match status" value="1"/>
</dbReference>
<gene>
    <name evidence="17" type="ORF">POTOM_021444</name>
</gene>
<evidence type="ECO:0008006" key="19">
    <source>
        <dbReference type="Google" id="ProtNLM"/>
    </source>
</evidence>
<keyword evidence="5" id="KW-0479">Metal-binding</keyword>
<evidence type="ECO:0000313" key="17">
    <source>
        <dbReference type="EMBL" id="KAG6774095.1"/>
    </source>
</evidence>
<evidence type="ECO:0000256" key="5">
    <source>
        <dbReference type="ARBA" id="ARBA00022723"/>
    </source>
</evidence>
<comment type="similarity">
    <text evidence="2">Belongs to the ITPK1 family.</text>
</comment>
<evidence type="ECO:0000256" key="14">
    <source>
        <dbReference type="SAM" id="MobiDB-lite"/>
    </source>
</evidence>
<evidence type="ECO:0000313" key="18">
    <source>
        <dbReference type="Proteomes" id="UP000886885"/>
    </source>
</evidence>
<dbReference type="InterPro" id="IPR041429">
    <property type="entry name" value="ITPK1_N"/>
</dbReference>
<keyword evidence="9" id="KW-0460">Magnesium</keyword>
<dbReference type="GO" id="GO:0005524">
    <property type="term" value="F:ATP binding"/>
    <property type="evidence" value="ECO:0007669"/>
    <property type="project" value="UniProtKB-KW"/>
</dbReference>
<dbReference type="InterPro" id="IPR008656">
    <property type="entry name" value="Inositol_tetrakis-P_1-kinase"/>
</dbReference>
<comment type="catalytic activity">
    <reaction evidence="12">
        <text>1D-myo-inositol 1,3,4-trisphosphate + ATP = 1D-myo-inositol 1,3,4,6-tetrakisphosphate + ADP + H(+)</text>
        <dbReference type="Rhea" id="RHEA:20940"/>
        <dbReference type="ChEBI" id="CHEBI:15378"/>
        <dbReference type="ChEBI" id="CHEBI:30616"/>
        <dbReference type="ChEBI" id="CHEBI:57660"/>
        <dbReference type="ChEBI" id="CHEBI:58414"/>
        <dbReference type="ChEBI" id="CHEBI:456216"/>
        <dbReference type="EC" id="2.7.1.159"/>
    </reaction>
    <physiologicalReaction direction="left-to-right" evidence="12">
        <dbReference type="Rhea" id="RHEA:20941"/>
    </physiologicalReaction>
</comment>
<dbReference type="GO" id="GO:0000287">
    <property type="term" value="F:magnesium ion binding"/>
    <property type="evidence" value="ECO:0007669"/>
    <property type="project" value="InterPro"/>
</dbReference>
<keyword evidence="8" id="KW-0067">ATP-binding</keyword>
<evidence type="ECO:0000256" key="7">
    <source>
        <dbReference type="ARBA" id="ARBA00022777"/>
    </source>
</evidence>
<dbReference type="OrthoDB" id="25308at2759"/>
<evidence type="ECO:0000259" key="16">
    <source>
        <dbReference type="Pfam" id="PF17927"/>
    </source>
</evidence>
<feature type="domain" description="Inositol 1,3,4-trisphosphate 5/6-kinase ATP-grasp" evidence="15">
    <location>
        <begin position="201"/>
        <end position="335"/>
    </location>
</feature>
<sequence>MGLQGQIIPYKNGEKEEDDDERAGKEISPFPPPLHSKFAVVGYALTSKKIKSFLKPKLEGLARNKGILFVAIDQNRPLSDQGPFDIVLHKLTGKEWRQILEVGPILTSLILFFPELLRNSLERVCTFPHYESHDMIVDVRANKRILCFHVHITDSFGCSMSAKDYRRTHPEVTVLDPPDAIQHLHNRQSMLQCVADMNLSNSYGKVGIPKQLVIKKDASSIPGAVAKAGLMLPIVAKPLVADGSAKSHELSLAYDQQSLQKLEPPLVLQEFVNHGGVMFKVYIVGETIKVVRRFSLPDVCKRELSNIAGVFRFPRVSCAAASADNADLDPGVAVASRDLQFVVDSETKQIMLLGGFDAMIIKTPFPPRNSVSLHLRTCNEALCVIFWQVPLIYSSPPAELPPRPLLEKLARELCRRLGLRLFNLDIIREHGTRDRFYVIDINYFPGKSTFSFIFVMFPSKFVFQPFFEPSLTFSCVLNSLCYGKMPEYEHIFTDFLLSLVQNQYKKKST</sequence>
<dbReference type="InterPro" id="IPR040464">
    <property type="entry name" value="InsP(3)kin_ATP-grasp"/>
</dbReference>
<evidence type="ECO:0000256" key="10">
    <source>
        <dbReference type="ARBA" id="ARBA00033645"/>
    </source>
</evidence>
<dbReference type="EMBL" id="JAAWWB010000010">
    <property type="protein sequence ID" value="KAG6774095.1"/>
    <property type="molecule type" value="Genomic_DNA"/>
</dbReference>
<dbReference type="GO" id="GO:0005737">
    <property type="term" value="C:cytoplasm"/>
    <property type="evidence" value="ECO:0007669"/>
    <property type="project" value="TreeGrafter"/>
</dbReference>
<comment type="catalytic activity">
    <reaction evidence="10">
        <text>1D-myo-inositol 3,4,5,6-tetrakisphosphate + ATP = 1D-myo-inositol 1,3,4,5,6-pentakisphosphate + ADP + H(+)</text>
        <dbReference type="Rhea" id="RHEA:12452"/>
        <dbReference type="ChEBI" id="CHEBI:15378"/>
        <dbReference type="ChEBI" id="CHEBI:30616"/>
        <dbReference type="ChEBI" id="CHEBI:57539"/>
        <dbReference type="ChEBI" id="CHEBI:57733"/>
        <dbReference type="ChEBI" id="CHEBI:456216"/>
        <dbReference type="EC" id="2.7.1.134"/>
    </reaction>
    <physiologicalReaction direction="left-to-right" evidence="10">
        <dbReference type="Rhea" id="RHEA:12453"/>
    </physiologicalReaction>
    <physiologicalReaction direction="right-to-left" evidence="10">
        <dbReference type="Rhea" id="RHEA:12454"/>
    </physiologicalReaction>
</comment>
<comment type="caution">
    <text evidence="17">The sequence shown here is derived from an EMBL/GenBank/DDBJ whole genome shotgun (WGS) entry which is preliminary data.</text>
</comment>
<dbReference type="GO" id="GO:0047325">
    <property type="term" value="F:inositol-3,4,5,6-tetrakisphosphate 1-kinase activity"/>
    <property type="evidence" value="ECO:0007669"/>
    <property type="project" value="UniProtKB-EC"/>
</dbReference>
<comment type="catalytic activity">
    <reaction evidence="11">
        <text>1D-myo-inositol 1,3,4-trisphosphate + ATP = 1D-myo-inositol 1,3,4,5-tetrakisphosphate + ADP + H(+)</text>
        <dbReference type="Rhea" id="RHEA:13253"/>
        <dbReference type="ChEBI" id="CHEBI:15378"/>
        <dbReference type="ChEBI" id="CHEBI:30616"/>
        <dbReference type="ChEBI" id="CHEBI:57895"/>
        <dbReference type="ChEBI" id="CHEBI:58414"/>
        <dbReference type="ChEBI" id="CHEBI:456216"/>
        <dbReference type="EC" id="2.7.1.159"/>
    </reaction>
    <physiologicalReaction direction="left-to-right" evidence="11">
        <dbReference type="Rhea" id="RHEA:13254"/>
    </physiologicalReaction>
</comment>
<evidence type="ECO:0000256" key="4">
    <source>
        <dbReference type="ARBA" id="ARBA00022679"/>
    </source>
</evidence>
<reference evidence="17" key="1">
    <citation type="journal article" date="2020" name="bioRxiv">
        <title>Hybrid origin of Populus tomentosa Carr. identified through genome sequencing and phylogenomic analysis.</title>
        <authorList>
            <person name="An X."/>
            <person name="Gao K."/>
            <person name="Chen Z."/>
            <person name="Li J."/>
            <person name="Yang X."/>
            <person name="Yang X."/>
            <person name="Zhou J."/>
            <person name="Guo T."/>
            <person name="Zhao T."/>
            <person name="Huang S."/>
            <person name="Miao D."/>
            <person name="Khan W.U."/>
            <person name="Rao P."/>
            <person name="Ye M."/>
            <person name="Lei B."/>
            <person name="Liao W."/>
            <person name="Wang J."/>
            <person name="Ji L."/>
            <person name="Li Y."/>
            <person name="Guo B."/>
            <person name="Mustafa N.S."/>
            <person name="Li S."/>
            <person name="Yun Q."/>
            <person name="Keller S.R."/>
            <person name="Mao J."/>
            <person name="Zhang R."/>
            <person name="Strauss S.H."/>
        </authorList>
    </citation>
    <scope>NUCLEOTIDE SEQUENCE</scope>
    <source>
        <strain evidence="17">GM15</strain>
        <tissue evidence="17">Leaf</tissue>
    </source>
</reference>
<dbReference type="GO" id="GO:0052725">
    <property type="term" value="F:inositol-1,3,4-trisphosphate 6-kinase activity"/>
    <property type="evidence" value="ECO:0007669"/>
    <property type="project" value="InterPro"/>
</dbReference>
<evidence type="ECO:0000256" key="8">
    <source>
        <dbReference type="ARBA" id="ARBA00022840"/>
    </source>
</evidence>
<evidence type="ECO:0000256" key="9">
    <source>
        <dbReference type="ARBA" id="ARBA00022842"/>
    </source>
</evidence>
<evidence type="ECO:0000256" key="13">
    <source>
        <dbReference type="ARBA" id="ARBA00051721"/>
    </source>
</evidence>
<dbReference type="Pfam" id="PF05770">
    <property type="entry name" value="Ins134_P3_kin"/>
    <property type="match status" value="2"/>
</dbReference>
<feature type="domain" description="Inositol-tetrakisphosphate 1-kinase N-terminal" evidence="16">
    <location>
        <begin position="40"/>
        <end position="101"/>
    </location>
</feature>
<comment type="catalytic activity">
    <reaction evidence="13">
        <text>1D-myo-inositol 3,4,6-trisphosphate + ATP = 1D-myo-inositol 1,3,4,6-tetrakisphosphate + ADP + H(+)</text>
        <dbReference type="Rhea" id="RHEA:70287"/>
        <dbReference type="ChEBI" id="CHEBI:15378"/>
        <dbReference type="ChEBI" id="CHEBI:30616"/>
        <dbReference type="ChEBI" id="CHEBI:57660"/>
        <dbReference type="ChEBI" id="CHEBI:189099"/>
        <dbReference type="ChEBI" id="CHEBI:456216"/>
    </reaction>
    <physiologicalReaction direction="left-to-right" evidence="13">
        <dbReference type="Rhea" id="RHEA:70288"/>
    </physiologicalReaction>
</comment>
<dbReference type="AlphaFoldDB" id="A0A8X8D198"/>
<dbReference type="GO" id="GO:0052726">
    <property type="term" value="F:inositol-1,3,4-trisphosphate 5-kinase activity"/>
    <property type="evidence" value="ECO:0007669"/>
    <property type="project" value="InterPro"/>
</dbReference>
<evidence type="ECO:0000256" key="2">
    <source>
        <dbReference type="ARBA" id="ARBA00009601"/>
    </source>
</evidence>
<dbReference type="Pfam" id="PF17927">
    <property type="entry name" value="Ins134_P3_kin_N"/>
    <property type="match status" value="1"/>
</dbReference>
<protein>
    <recommendedName>
        <fullName evidence="19">Inositol-tetrakisphosphate 1-kinase</fullName>
    </recommendedName>
</protein>
<comment type="cofactor">
    <cofactor evidence="1">
        <name>Mg(2+)</name>
        <dbReference type="ChEBI" id="CHEBI:18420"/>
    </cofactor>
</comment>
<keyword evidence="6" id="KW-0547">Nucleotide-binding</keyword>
<evidence type="ECO:0000256" key="1">
    <source>
        <dbReference type="ARBA" id="ARBA00001946"/>
    </source>
</evidence>
<keyword evidence="4" id="KW-0808">Transferase</keyword>
<name>A0A8X8D198_POPTO</name>
<dbReference type="PIRSF" id="PIRSF038163">
    <property type="entry name" value="ITPK_uncN"/>
    <property type="match status" value="1"/>
</dbReference>
<comment type="subunit">
    <text evidence="3">Monomer.</text>
</comment>
<keyword evidence="18" id="KW-1185">Reference proteome</keyword>
<dbReference type="PANTHER" id="PTHR14217:SF39">
    <property type="entry name" value="INOSITOL-TETRAKISPHOSPHATE 1-KINASE 3"/>
    <property type="match status" value="1"/>
</dbReference>
<evidence type="ECO:0000259" key="15">
    <source>
        <dbReference type="Pfam" id="PF05770"/>
    </source>
</evidence>
<evidence type="ECO:0000256" key="12">
    <source>
        <dbReference type="ARBA" id="ARBA00051366"/>
    </source>
</evidence>
<keyword evidence="7" id="KW-0418">Kinase</keyword>
<dbReference type="GO" id="GO:0032957">
    <property type="term" value="P:inositol trisphosphate metabolic process"/>
    <property type="evidence" value="ECO:0007669"/>
    <property type="project" value="InterPro"/>
</dbReference>
<proteinExistence type="inferred from homology"/>
<organism evidence="17 18">
    <name type="scientific">Populus tomentosa</name>
    <name type="common">Chinese white poplar</name>
    <dbReference type="NCBI Taxonomy" id="118781"/>
    <lineage>
        <taxon>Eukaryota</taxon>
        <taxon>Viridiplantae</taxon>
        <taxon>Streptophyta</taxon>
        <taxon>Embryophyta</taxon>
        <taxon>Tracheophyta</taxon>
        <taxon>Spermatophyta</taxon>
        <taxon>Magnoliopsida</taxon>
        <taxon>eudicotyledons</taxon>
        <taxon>Gunneridae</taxon>
        <taxon>Pentapetalae</taxon>
        <taxon>rosids</taxon>
        <taxon>fabids</taxon>
        <taxon>Malpighiales</taxon>
        <taxon>Salicaceae</taxon>
        <taxon>Saliceae</taxon>
        <taxon>Populus</taxon>
    </lineage>
</organism>
<evidence type="ECO:0000256" key="6">
    <source>
        <dbReference type="ARBA" id="ARBA00022741"/>
    </source>
</evidence>
<feature type="region of interest" description="Disordered" evidence="14">
    <location>
        <begin position="1"/>
        <end position="27"/>
    </location>
</feature>
<accession>A0A8X8D198</accession>
<feature type="domain" description="Inositol 1,3,4-trisphosphate 5/6-kinase ATP-grasp" evidence="15">
    <location>
        <begin position="398"/>
        <end position="451"/>
    </location>
</feature>
<dbReference type="GO" id="GO:0052835">
    <property type="term" value="F:inositol-3,4,6-trisphosphate 1-kinase activity"/>
    <property type="evidence" value="ECO:0007669"/>
    <property type="project" value="UniProtKB-ARBA"/>
</dbReference>
<dbReference type="Proteomes" id="UP000886885">
    <property type="component" value="Chromosome 5D"/>
</dbReference>
<evidence type="ECO:0000256" key="3">
    <source>
        <dbReference type="ARBA" id="ARBA00011245"/>
    </source>
</evidence>